<evidence type="ECO:0000256" key="1">
    <source>
        <dbReference type="SAM" id="MobiDB-lite"/>
    </source>
</evidence>
<evidence type="ECO:0000313" key="2">
    <source>
        <dbReference type="EMBL" id="PNR50537.1"/>
    </source>
</evidence>
<name>A0A2K1K9T3_PHYPA</name>
<reference evidence="2 4" key="2">
    <citation type="journal article" date="2018" name="Plant J.">
        <title>The Physcomitrella patens chromosome-scale assembly reveals moss genome structure and evolution.</title>
        <authorList>
            <person name="Lang D."/>
            <person name="Ullrich K.K."/>
            <person name="Murat F."/>
            <person name="Fuchs J."/>
            <person name="Jenkins J."/>
            <person name="Haas F.B."/>
            <person name="Piednoel M."/>
            <person name="Gundlach H."/>
            <person name="Van Bel M."/>
            <person name="Meyberg R."/>
            <person name="Vives C."/>
            <person name="Morata J."/>
            <person name="Symeonidi A."/>
            <person name="Hiss M."/>
            <person name="Muchero W."/>
            <person name="Kamisugi Y."/>
            <person name="Saleh O."/>
            <person name="Blanc G."/>
            <person name="Decker E.L."/>
            <person name="van Gessel N."/>
            <person name="Grimwood J."/>
            <person name="Hayes R.D."/>
            <person name="Graham S.W."/>
            <person name="Gunter L.E."/>
            <person name="McDaniel S.F."/>
            <person name="Hoernstein S.N.W."/>
            <person name="Larsson A."/>
            <person name="Li F.W."/>
            <person name="Perroud P.F."/>
            <person name="Phillips J."/>
            <person name="Ranjan P."/>
            <person name="Rokshar D.S."/>
            <person name="Rothfels C.J."/>
            <person name="Schneider L."/>
            <person name="Shu S."/>
            <person name="Stevenson D.W."/>
            <person name="Thummler F."/>
            <person name="Tillich M."/>
            <person name="Villarreal Aguilar J.C."/>
            <person name="Widiez T."/>
            <person name="Wong G.K."/>
            <person name="Wymore A."/>
            <person name="Zhang Y."/>
            <person name="Zimmer A.D."/>
            <person name="Quatrano R.S."/>
            <person name="Mayer K.F.X."/>
            <person name="Goodstein D."/>
            <person name="Casacuberta J.M."/>
            <person name="Vandepoele K."/>
            <person name="Reski R."/>
            <person name="Cuming A.C."/>
            <person name="Tuskan G.A."/>
            <person name="Maumus F."/>
            <person name="Salse J."/>
            <person name="Schmutz J."/>
            <person name="Rensing S.A."/>
        </authorList>
    </citation>
    <scope>NUCLEOTIDE SEQUENCE [LARGE SCALE GENOMIC DNA]</scope>
    <source>
        <strain evidence="3 4">cv. Gransden 2004</strain>
    </source>
</reference>
<sequence length="192" mass="21382">MAGFNPSSLNGMKMPTWVTLKVIPDEIVSSARDLTQNLGTVLGRDKNNRNGVDQGFYIALMNGCPYNLTIGSNNSMTESIIHIELGKTQDELWIHIHNQRALGPLVKFPKRKEQPRRKPGIRGIRGEKSSGLADYRGTKRNYFGPIGVKAAPQDFDLNKGHTSQSVSMGAHRGTIQDLCYDIINILDLHNPW</sequence>
<dbReference type="AlphaFoldDB" id="A0A2K1K9T3"/>
<reference evidence="3" key="3">
    <citation type="submission" date="2020-12" db="UniProtKB">
        <authorList>
            <consortium name="EnsemblPlants"/>
        </authorList>
    </citation>
    <scope>IDENTIFICATION</scope>
</reference>
<proteinExistence type="predicted"/>
<dbReference type="Proteomes" id="UP000006727">
    <property type="component" value="Chromosome 7"/>
</dbReference>
<dbReference type="EnsemblPlants" id="Pp3c7_780V3.1">
    <property type="protein sequence ID" value="Pp3c7_780V3.1"/>
    <property type="gene ID" value="Pp3c7_780"/>
</dbReference>
<gene>
    <name evidence="2" type="ORF">PHYPA_009723</name>
</gene>
<dbReference type="InParanoid" id="A0A2K1K9T3"/>
<organism evidence="2">
    <name type="scientific">Physcomitrium patens</name>
    <name type="common">Spreading-leaved earth moss</name>
    <name type="synonym">Physcomitrella patens</name>
    <dbReference type="NCBI Taxonomy" id="3218"/>
    <lineage>
        <taxon>Eukaryota</taxon>
        <taxon>Viridiplantae</taxon>
        <taxon>Streptophyta</taxon>
        <taxon>Embryophyta</taxon>
        <taxon>Bryophyta</taxon>
        <taxon>Bryophytina</taxon>
        <taxon>Bryopsida</taxon>
        <taxon>Funariidae</taxon>
        <taxon>Funariales</taxon>
        <taxon>Funariaceae</taxon>
        <taxon>Physcomitrium</taxon>
    </lineage>
</organism>
<keyword evidence="4" id="KW-1185">Reference proteome</keyword>
<dbReference type="Gramene" id="Pp3c7_780V3.1">
    <property type="protein sequence ID" value="Pp3c7_780V3.1"/>
    <property type="gene ID" value="Pp3c7_780"/>
</dbReference>
<protein>
    <submittedName>
        <fullName evidence="2 3">Uncharacterized protein</fullName>
    </submittedName>
</protein>
<evidence type="ECO:0000313" key="3">
    <source>
        <dbReference type="EnsemblPlants" id="Pp3c7_780V3.1"/>
    </source>
</evidence>
<dbReference type="EMBL" id="ABEU02000007">
    <property type="protein sequence ID" value="PNR50537.1"/>
    <property type="molecule type" value="Genomic_DNA"/>
</dbReference>
<reference evidence="2 4" key="1">
    <citation type="journal article" date="2008" name="Science">
        <title>The Physcomitrella genome reveals evolutionary insights into the conquest of land by plants.</title>
        <authorList>
            <person name="Rensing S."/>
            <person name="Lang D."/>
            <person name="Zimmer A."/>
            <person name="Terry A."/>
            <person name="Salamov A."/>
            <person name="Shapiro H."/>
            <person name="Nishiyama T."/>
            <person name="Perroud P.-F."/>
            <person name="Lindquist E."/>
            <person name="Kamisugi Y."/>
            <person name="Tanahashi T."/>
            <person name="Sakakibara K."/>
            <person name="Fujita T."/>
            <person name="Oishi K."/>
            <person name="Shin-I T."/>
            <person name="Kuroki Y."/>
            <person name="Toyoda A."/>
            <person name="Suzuki Y."/>
            <person name="Hashimoto A."/>
            <person name="Yamaguchi K."/>
            <person name="Sugano A."/>
            <person name="Kohara Y."/>
            <person name="Fujiyama A."/>
            <person name="Anterola A."/>
            <person name="Aoki S."/>
            <person name="Ashton N."/>
            <person name="Barbazuk W.B."/>
            <person name="Barker E."/>
            <person name="Bennetzen J."/>
            <person name="Bezanilla M."/>
            <person name="Blankenship R."/>
            <person name="Cho S.H."/>
            <person name="Dutcher S."/>
            <person name="Estelle M."/>
            <person name="Fawcett J.A."/>
            <person name="Gundlach H."/>
            <person name="Hanada K."/>
            <person name="Heyl A."/>
            <person name="Hicks K.A."/>
            <person name="Hugh J."/>
            <person name="Lohr M."/>
            <person name="Mayer K."/>
            <person name="Melkozernov A."/>
            <person name="Murata T."/>
            <person name="Nelson D."/>
            <person name="Pils B."/>
            <person name="Prigge M."/>
            <person name="Reiss B."/>
            <person name="Renner T."/>
            <person name="Rombauts S."/>
            <person name="Rushton P."/>
            <person name="Sanderfoot A."/>
            <person name="Schween G."/>
            <person name="Shiu S.-H."/>
            <person name="Stueber K."/>
            <person name="Theodoulou F.L."/>
            <person name="Tu H."/>
            <person name="Van de Peer Y."/>
            <person name="Verrier P.J."/>
            <person name="Waters E."/>
            <person name="Wood A."/>
            <person name="Yang L."/>
            <person name="Cove D."/>
            <person name="Cuming A."/>
            <person name="Hasebe M."/>
            <person name="Lucas S."/>
            <person name="Mishler D.B."/>
            <person name="Reski R."/>
            <person name="Grigoriev I."/>
            <person name="Quatrano R.S."/>
            <person name="Boore J.L."/>
        </authorList>
    </citation>
    <scope>NUCLEOTIDE SEQUENCE [LARGE SCALE GENOMIC DNA]</scope>
    <source>
        <strain evidence="3 4">cv. Gransden 2004</strain>
    </source>
</reference>
<feature type="compositionally biased region" description="Basic residues" evidence="1">
    <location>
        <begin position="111"/>
        <end position="120"/>
    </location>
</feature>
<accession>A0A2K1K9T3</accession>
<evidence type="ECO:0000313" key="4">
    <source>
        <dbReference type="Proteomes" id="UP000006727"/>
    </source>
</evidence>
<feature type="region of interest" description="Disordered" evidence="1">
    <location>
        <begin position="111"/>
        <end position="130"/>
    </location>
</feature>